<organism evidence="5 6">
    <name type="scientific">Brachionus plicatilis</name>
    <name type="common">Marine rotifer</name>
    <name type="synonym">Brachionus muelleri</name>
    <dbReference type="NCBI Taxonomy" id="10195"/>
    <lineage>
        <taxon>Eukaryota</taxon>
        <taxon>Metazoa</taxon>
        <taxon>Spiralia</taxon>
        <taxon>Gnathifera</taxon>
        <taxon>Rotifera</taxon>
        <taxon>Eurotatoria</taxon>
        <taxon>Monogononta</taxon>
        <taxon>Pseudotrocha</taxon>
        <taxon>Ploima</taxon>
        <taxon>Brachionidae</taxon>
        <taxon>Brachionus</taxon>
    </lineage>
</organism>
<proteinExistence type="inferred from homology"/>
<reference evidence="5 6" key="1">
    <citation type="journal article" date="2018" name="Sci. Rep.">
        <title>Genomic signatures of local adaptation to the degree of environmental predictability in rotifers.</title>
        <authorList>
            <person name="Franch-Gras L."/>
            <person name="Hahn C."/>
            <person name="Garcia-Roger E.M."/>
            <person name="Carmona M.J."/>
            <person name="Serra M."/>
            <person name="Gomez A."/>
        </authorList>
    </citation>
    <scope>NUCLEOTIDE SEQUENCE [LARGE SCALE GENOMIC DNA]</scope>
    <source>
        <strain evidence="5">HYR1</strain>
    </source>
</reference>
<feature type="domain" description="Endonuclease/exonuclease/phosphatase" evidence="4">
    <location>
        <begin position="22"/>
        <end position="242"/>
    </location>
</feature>
<dbReference type="Gene3D" id="3.60.10.10">
    <property type="entry name" value="Endonuclease/exonuclease/phosphatase"/>
    <property type="match status" value="1"/>
</dbReference>
<dbReference type="OrthoDB" id="10061407at2759"/>
<dbReference type="PRINTS" id="PR00130">
    <property type="entry name" value="DNASEI"/>
</dbReference>
<comment type="caution">
    <text evidence="5">The sequence shown here is derived from an EMBL/GenBank/DDBJ whole genome shotgun (WGS) entry which is preliminary data.</text>
</comment>
<keyword evidence="6" id="KW-1185">Reference proteome</keyword>
<dbReference type="PANTHER" id="PTHR11371:SF31">
    <property type="entry name" value="EXTRACELLULAR NUCLEASE"/>
    <property type="match status" value="1"/>
</dbReference>
<keyword evidence="3" id="KW-0378">Hydrolase</keyword>
<dbReference type="InterPro" id="IPR005135">
    <property type="entry name" value="Endo/exonuclease/phosphatase"/>
</dbReference>
<evidence type="ECO:0000256" key="1">
    <source>
        <dbReference type="ARBA" id="ARBA00007359"/>
    </source>
</evidence>
<dbReference type="AlphaFoldDB" id="A0A3M7RCJ0"/>
<protein>
    <submittedName>
        <fullName evidence="5">Deoxyribonuclease-1-like 2</fullName>
    </submittedName>
</protein>
<dbReference type="InterPro" id="IPR036691">
    <property type="entry name" value="Endo/exonu/phosph_ase_sf"/>
</dbReference>
<evidence type="ECO:0000313" key="6">
    <source>
        <dbReference type="Proteomes" id="UP000276133"/>
    </source>
</evidence>
<keyword evidence="2" id="KW-0540">Nuclease</keyword>
<accession>A0A3M7RCJ0</accession>
<dbReference type="GO" id="GO:0006308">
    <property type="term" value="P:DNA catabolic process"/>
    <property type="evidence" value="ECO:0007669"/>
    <property type="project" value="InterPro"/>
</dbReference>
<dbReference type="GO" id="GO:0004530">
    <property type="term" value="F:deoxyribonuclease I activity"/>
    <property type="evidence" value="ECO:0007669"/>
    <property type="project" value="TreeGrafter"/>
</dbReference>
<evidence type="ECO:0000256" key="2">
    <source>
        <dbReference type="ARBA" id="ARBA00022722"/>
    </source>
</evidence>
<dbReference type="SMART" id="SM00476">
    <property type="entry name" value="DNaseIc"/>
    <property type="match status" value="1"/>
</dbReference>
<dbReference type="InterPro" id="IPR016202">
    <property type="entry name" value="DNase_I"/>
</dbReference>
<dbReference type="SUPFAM" id="SSF56219">
    <property type="entry name" value="DNase I-like"/>
    <property type="match status" value="1"/>
</dbReference>
<dbReference type="EMBL" id="REGN01003695">
    <property type="protein sequence ID" value="RNA21312.1"/>
    <property type="molecule type" value="Genomic_DNA"/>
</dbReference>
<dbReference type="GO" id="GO:0005634">
    <property type="term" value="C:nucleus"/>
    <property type="evidence" value="ECO:0007669"/>
    <property type="project" value="TreeGrafter"/>
</dbReference>
<dbReference type="STRING" id="10195.A0A3M7RCJ0"/>
<sequence>MNFIIYLSGKVDTKEPNLKIGSFNIRTFGPTKISNKTIVNTICQILSKYDIVAIQEIRDSNIDYVVTILINQLNEYVLSKGIKYSYAISPRLGFSSYKEIYAFIYRNVVDGLPRRILPVSQMVYENAETIFDRPPFIVEFKIFNTTLSIDKFTLMNIHLRPSYVLEESLALRQVVDWYYELNSKTKRHVAILGDFNFDCSYISAANRDKVRNVLSDFTWYIRDRYATTISTRNCAYDRIISDSPELMRAIIAETNRTFRYDNQFGLTAEYTEKTPNEF</sequence>
<gene>
    <name evidence="5" type="ORF">BpHYR1_028623</name>
</gene>
<evidence type="ECO:0000259" key="4">
    <source>
        <dbReference type="Pfam" id="PF03372"/>
    </source>
</evidence>
<evidence type="ECO:0000313" key="5">
    <source>
        <dbReference type="EMBL" id="RNA21312.1"/>
    </source>
</evidence>
<name>A0A3M7RCJ0_BRAPC</name>
<evidence type="ECO:0000256" key="3">
    <source>
        <dbReference type="ARBA" id="ARBA00022801"/>
    </source>
</evidence>
<dbReference type="Pfam" id="PF03372">
    <property type="entry name" value="Exo_endo_phos"/>
    <property type="match status" value="1"/>
</dbReference>
<dbReference type="Proteomes" id="UP000276133">
    <property type="component" value="Unassembled WGS sequence"/>
</dbReference>
<dbReference type="PANTHER" id="PTHR11371">
    <property type="entry name" value="DEOXYRIBONUCLEASE"/>
    <property type="match status" value="1"/>
</dbReference>
<dbReference type="GO" id="GO:0003677">
    <property type="term" value="F:DNA binding"/>
    <property type="evidence" value="ECO:0007669"/>
    <property type="project" value="TreeGrafter"/>
</dbReference>
<comment type="similarity">
    <text evidence="1">Belongs to the DNase I family.</text>
</comment>